<dbReference type="SUPFAM" id="SSF53850">
    <property type="entry name" value="Periplasmic binding protein-like II"/>
    <property type="match status" value="1"/>
</dbReference>
<gene>
    <name evidence="3" type="ORF">jaqu_20340</name>
</gene>
<keyword evidence="3" id="KW-0238">DNA-binding</keyword>
<proteinExistence type="inferred from homology"/>
<dbReference type="Gene3D" id="1.10.10.10">
    <property type="entry name" value="Winged helix-like DNA-binding domain superfamily/Winged helix DNA-binding domain"/>
    <property type="match status" value="1"/>
</dbReference>
<dbReference type="EMBL" id="JYFE01000037">
    <property type="protein sequence ID" value="KIT16280.1"/>
    <property type="molecule type" value="Genomic_DNA"/>
</dbReference>
<dbReference type="PANTHER" id="PTHR30537:SF3">
    <property type="entry name" value="TRANSCRIPTIONAL REGULATORY PROTEIN"/>
    <property type="match status" value="1"/>
</dbReference>
<dbReference type="GO" id="GO:0003700">
    <property type="term" value="F:DNA-binding transcription factor activity"/>
    <property type="evidence" value="ECO:0007669"/>
    <property type="project" value="InterPro"/>
</dbReference>
<feature type="domain" description="HTH lysR-type" evidence="2">
    <location>
        <begin position="5"/>
        <end position="62"/>
    </location>
</feature>
<comment type="caution">
    <text evidence="3">The sequence shown here is derived from an EMBL/GenBank/DDBJ whole genome shotgun (WGS) entry which is preliminary data.</text>
</comment>
<dbReference type="PROSITE" id="PS50931">
    <property type="entry name" value="HTH_LYSR"/>
    <property type="match status" value="1"/>
</dbReference>
<dbReference type="PANTHER" id="PTHR30537">
    <property type="entry name" value="HTH-TYPE TRANSCRIPTIONAL REGULATOR"/>
    <property type="match status" value="1"/>
</dbReference>
<dbReference type="PATRIC" id="fig|935700.4.peg.2101"/>
<dbReference type="Pfam" id="PF00126">
    <property type="entry name" value="HTH_1"/>
    <property type="match status" value="1"/>
</dbReference>
<name>A0A0D1EKJ7_9RHOB</name>
<dbReference type="Proteomes" id="UP000032232">
    <property type="component" value="Unassembled WGS sequence"/>
</dbReference>
<comment type="similarity">
    <text evidence="1">Belongs to the LysR transcriptional regulatory family.</text>
</comment>
<dbReference type="InterPro" id="IPR000847">
    <property type="entry name" value="LysR_HTH_N"/>
</dbReference>
<reference evidence="3 4" key="1">
    <citation type="submission" date="2015-02" db="EMBL/GenBank/DDBJ databases">
        <title>Genome Sequence of Jannaschia aquimarina DSM28248, a member of the Roseobacter clade.</title>
        <authorList>
            <person name="Voget S."/>
            <person name="Daniel R."/>
        </authorList>
    </citation>
    <scope>NUCLEOTIDE SEQUENCE [LARGE SCALE GENOMIC DNA]</scope>
    <source>
        <strain evidence="3 4">GSW-M26</strain>
    </source>
</reference>
<evidence type="ECO:0000313" key="3">
    <source>
        <dbReference type="EMBL" id="KIT16280.1"/>
    </source>
</evidence>
<dbReference type="InterPro" id="IPR036388">
    <property type="entry name" value="WH-like_DNA-bd_sf"/>
</dbReference>
<accession>A0A0D1EKJ7</accession>
<evidence type="ECO:0000313" key="4">
    <source>
        <dbReference type="Proteomes" id="UP000032232"/>
    </source>
</evidence>
<dbReference type="InterPro" id="IPR036390">
    <property type="entry name" value="WH_DNA-bd_sf"/>
</dbReference>
<dbReference type="GO" id="GO:0006351">
    <property type="term" value="P:DNA-templated transcription"/>
    <property type="evidence" value="ECO:0007669"/>
    <property type="project" value="TreeGrafter"/>
</dbReference>
<dbReference type="RefSeq" id="WP_043918845.1">
    <property type="nucleotide sequence ID" value="NZ_FZPF01000006.1"/>
</dbReference>
<sequence>MQDPIAWNDLALFAAVARTGTLARAADETGTSTATLSRRMTGLEARLGRRLFRHGVHGYALTEDGRALLARTERMEEAAADIGQWREAGSGPVRVRLSAGTWTSQALAADVTRYWSPEACWIPEMVHCDRDMDIARREVDIGIRNRRPDQPWLAGRRTATVRYAAYGQEGVGNWIGVSFDAAHTPSGRWVIDNHGGEIVTAANDPRWALALARAGIGRVVLPMFIGEESGLPRLSDPIEDLTHEEWLVSHHEARHETPIRTALDALAGYLSERLPP</sequence>
<dbReference type="GO" id="GO:0043565">
    <property type="term" value="F:sequence-specific DNA binding"/>
    <property type="evidence" value="ECO:0007669"/>
    <property type="project" value="TreeGrafter"/>
</dbReference>
<protein>
    <submittedName>
        <fullName evidence="3">DNA-binding transcriptional activator GcvA</fullName>
    </submittedName>
</protein>
<dbReference type="AlphaFoldDB" id="A0A0D1EKJ7"/>
<organism evidence="3 4">
    <name type="scientific">Jannaschia aquimarina</name>
    <dbReference type="NCBI Taxonomy" id="935700"/>
    <lineage>
        <taxon>Bacteria</taxon>
        <taxon>Pseudomonadati</taxon>
        <taxon>Pseudomonadota</taxon>
        <taxon>Alphaproteobacteria</taxon>
        <taxon>Rhodobacterales</taxon>
        <taxon>Roseobacteraceae</taxon>
        <taxon>Jannaschia</taxon>
    </lineage>
</organism>
<dbReference type="InterPro" id="IPR058163">
    <property type="entry name" value="LysR-type_TF_proteobact-type"/>
</dbReference>
<evidence type="ECO:0000259" key="2">
    <source>
        <dbReference type="PROSITE" id="PS50931"/>
    </source>
</evidence>
<dbReference type="STRING" id="935700.jaqu_20340"/>
<dbReference type="SUPFAM" id="SSF46785">
    <property type="entry name" value="Winged helix' DNA-binding domain"/>
    <property type="match status" value="1"/>
</dbReference>
<keyword evidence="4" id="KW-1185">Reference proteome</keyword>
<evidence type="ECO:0000256" key="1">
    <source>
        <dbReference type="ARBA" id="ARBA00009437"/>
    </source>
</evidence>